<gene>
    <name evidence="2" type="ORF">CF392_15930</name>
</gene>
<dbReference type="NCBIfam" id="NF033563">
    <property type="entry name" value="transpos_IS30"/>
    <property type="match status" value="1"/>
</dbReference>
<dbReference type="EMBL" id="NMPM01000152">
    <property type="protein sequence ID" value="PAV24501.1"/>
    <property type="molecule type" value="Genomic_DNA"/>
</dbReference>
<sequence length="180" mass="20147">MAKRAGLGRIPDRVGIEHRPASAEQRLSIGHWEGDTVLHGHKQSGLVTLVERLSGYLCAERLETLQAGPTTEAIVRQLRPIRGAVQSLTMDNGFEFAGHRCVGRALSARTYFCDPYRSSQRGTNENTSGLLRQYFPEGTDFRTVTKRRLRAVVEQLNNRPRKRLGYRTQPSCSGVNIQAN</sequence>
<dbReference type="GO" id="GO:0004803">
    <property type="term" value="F:transposase activity"/>
    <property type="evidence" value="ECO:0007669"/>
    <property type="project" value="TreeGrafter"/>
</dbReference>
<dbReference type="SUPFAM" id="SSF53098">
    <property type="entry name" value="Ribonuclease H-like"/>
    <property type="match status" value="1"/>
</dbReference>
<dbReference type="GO" id="GO:0005829">
    <property type="term" value="C:cytosol"/>
    <property type="evidence" value="ECO:0007669"/>
    <property type="project" value="TreeGrafter"/>
</dbReference>
<proteinExistence type="predicted"/>
<dbReference type="GO" id="GO:0003676">
    <property type="term" value="F:nucleic acid binding"/>
    <property type="evidence" value="ECO:0007669"/>
    <property type="project" value="InterPro"/>
</dbReference>
<dbReference type="PANTHER" id="PTHR10948">
    <property type="entry name" value="TRANSPOSASE"/>
    <property type="match status" value="1"/>
</dbReference>
<organism evidence="2 3">
    <name type="scientific">Tamilnaduibacter salinus</name>
    <dbReference type="NCBI Taxonomy" id="1484056"/>
    <lineage>
        <taxon>Bacteria</taxon>
        <taxon>Pseudomonadati</taxon>
        <taxon>Pseudomonadota</taxon>
        <taxon>Gammaproteobacteria</taxon>
        <taxon>Pseudomonadales</taxon>
        <taxon>Marinobacteraceae</taxon>
        <taxon>Tamilnaduibacter</taxon>
    </lineage>
</organism>
<reference evidence="2 3" key="1">
    <citation type="submission" date="2017-07" db="EMBL/GenBank/DDBJ databases">
        <title>Tamlnaduibacter salinus (Mi-7) genome sequencing.</title>
        <authorList>
            <person name="Verma A."/>
            <person name="Krishnamurthi S."/>
        </authorList>
    </citation>
    <scope>NUCLEOTIDE SEQUENCE [LARGE SCALE GENOMIC DNA]</scope>
    <source>
        <strain evidence="2 3">Mi-7</strain>
    </source>
</reference>
<keyword evidence="3" id="KW-1185">Reference proteome</keyword>
<dbReference type="GO" id="GO:0032196">
    <property type="term" value="P:transposition"/>
    <property type="evidence" value="ECO:0007669"/>
    <property type="project" value="TreeGrafter"/>
</dbReference>
<protein>
    <recommendedName>
        <fullName evidence="1">Integrase catalytic domain-containing protein</fullName>
    </recommendedName>
</protein>
<dbReference type="InterPro" id="IPR051917">
    <property type="entry name" value="Transposase-Integrase"/>
</dbReference>
<dbReference type="InterPro" id="IPR053392">
    <property type="entry name" value="Transposase_IS30-like"/>
</dbReference>
<name>A0A2A2HYQ4_9GAMM</name>
<dbReference type="PROSITE" id="PS50994">
    <property type="entry name" value="INTEGRASE"/>
    <property type="match status" value="1"/>
</dbReference>
<dbReference type="InterPro" id="IPR001584">
    <property type="entry name" value="Integrase_cat-core"/>
</dbReference>
<dbReference type="GO" id="GO:0015074">
    <property type="term" value="P:DNA integration"/>
    <property type="evidence" value="ECO:0007669"/>
    <property type="project" value="InterPro"/>
</dbReference>
<comment type="caution">
    <text evidence="2">The sequence shown here is derived from an EMBL/GenBank/DDBJ whole genome shotgun (WGS) entry which is preliminary data.</text>
</comment>
<dbReference type="Gene3D" id="3.30.420.10">
    <property type="entry name" value="Ribonuclease H-like superfamily/Ribonuclease H"/>
    <property type="match status" value="1"/>
</dbReference>
<evidence type="ECO:0000313" key="2">
    <source>
        <dbReference type="EMBL" id="PAV24501.1"/>
    </source>
</evidence>
<dbReference type="PANTHER" id="PTHR10948:SF23">
    <property type="entry name" value="TRANSPOSASE INSI FOR INSERTION SEQUENCE ELEMENT IS30A-RELATED"/>
    <property type="match status" value="1"/>
</dbReference>
<dbReference type="AlphaFoldDB" id="A0A2A2HYQ4"/>
<evidence type="ECO:0000259" key="1">
    <source>
        <dbReference type="PROSITE" id="PS50994"/>
    </source>
</evidence>
<dbReference type="InterPro" id="IPR012337">
    <property type="entry name" value="RNaseH-like_sf"/>
</dbReference>
<evidence type="ECO:0000313" key="3">
    <source>
        <dbReference type="Proteomes" id="UP000218332"/>
    </source>
</evidence>
<feature type="domain" description="Integrase catalytic" evidence="1">
    <location>
        <begin position="16"/>
        <end position="178"/>
    </location>
</feature>
<accession>A0A2A2HYQ4</accession>
<dbReference type="Proteomes" id="UP000218332">
    <property type="component" value="Unassembled WGS sequence"/>
</dbReference>
<dbReference type="InterPro" id="IPR036397">
    <property type="entry name" value="RNaseH_sf"/>
</dbReference>
<dbReference type="Pfam" id="PF00665">
    <property type="entry name" value="rve"/>
    <property type="match status" value="1"/>
</dbReference>